<evidence type="ECO:0000313" key="1">
    <source>
        <dbReference type="EMBL" id="KAK1865437.1"/>
    </source>
</evidence>
<gene>
    <name evidence="1" type="ORF">I4F81_007968</name>
</gene>
<dbReference type="Proteomes" id="UP000798662">
    <property type="component" value="Chromosome 2"/>
</dbReference>
<reference evidence="1" key="1">
    <citation type="submission" date="2019-11" db="EMBL/GenBank/DDBJ databases">
        <title>Nori genome reveals adaptations in red seaweeds to the harsh intertidal environment.</title>
        <authorList>
            <person name="Wang D."/>
            <person name="Mao Y."/>
        </authorList>
    </citation>
    <scope>NUCLEOTIDE SEQUENCE</scope>
    <source>
        <tissue evidence="1">Gametophyte</tissue>
    </source>
</reference>
<comment type="caution">
    <text evidence="1">The sequence shown here is derived from an EMBL/GenBank/DDBJ whole genome shotgun (WGS) entry which is preliminary data.</text>
</comment>
<organism evidence="1 2">
    <name type="scientific">Pyropia yezoensis</name>
    <name type="common">Susabi-nori</name>
    <name type="synonym">Porphyra yezoensis</name>
    <dbReference type="NCBI Taxonomy" id="2788"/>
    <lineage>
        <taxon>Eukaryota</taxon>
        <taxon>Rhodophyta</taxon>
        <taxon>Bangiophyceae</taxon>
        <taxon>Bangiales</taxon>
        <taxon>Bangiaceae</taxon>
        <taxon>Pyropia</taxon>
    </lineage>
</organism>
<protein>
    <submittedName>
        <fullName evidence="1">Uncharacterized protein</fullName>
    </submittedName>
</protein>
<evidence type="ECO:0000313" key="2">
    <source>
        <dbReference type="Proteomes" id="UP000798662"/>
    </source>
</evidence>
<proteinExistence type="predicted"/>
<name>A0ACC3C6J5_PYRYE</name>
<keyword evidence="2" id="KW-1185">Reference proteome</keyword>
<sequence length="430" mass="45213">MATGQGSSIFSEAVAASPGRRRRPRGHRPRRRGGGAGRTPRAAQWRCMARGAPSACTPRGPSSGRDTADVGRANRGRGTSFKGRGWKVEESAAACVASTASPWSRALHLLFPPTFFLHGVTATPPIFLSLSPPPSHKPRLGPTSTGSMVPPSTTPPRLFRAVAVAMVLTSAVAVVAAIPSREQFRTRDECLRSGGGGWRARAPGMVQRFLEHDGCGPPPPPRNPPQLNAAAVAAARAKLTASLASSGITPQALSGGSWQCGHSSGDGKGCGWATAQFLGKVIGKCAECAIAAVGSDSDGDGTNEVTLNPPIWDQPVTIEGDESKCDKCAKEVAKAPKCGGKILGIGSKRKGRSCRLVKAAGCWPKGHEAVIHDCGAGAECKFKITGAKAKIWCCTPYTKKFFKRWRNNFRCSSLARSKSKDRDGAVVLWE</sequence>
<dbReference type="EMBL" id="CM020619">
    <property type="protein sequence ID" value="KAK1865437.1"/>
    <property type="molecule type" value="Genomic_DNA"/>
</dbReference>
<accession>A0ACC3C6J5</accession>